<evidence type="ECO:0000259" key="14">
    <source>
        <dbReference type="Pfam" id="PF13145"/>
    </source>
</evidence>
<evidence type="ECO:0000256" key="12">
    <source>
        <dbReference type="ARBA" id="ARBA00040743"/>
    </source>
</evidence>
<keyword evidence="8" id="KW-0143">Chaperone</keyword>
<dbReference type="Proteomes" id="UP001165565">
    <property type="component" value="Unassembled WGS sequence"/>
</dbReference>
<feature type="domain" description="PpiC" evidence="14">
    <location>
        <begin position="253"/>
        <end position="374"/>
    </location>
</feature>
<organism evidence="15 16">
    <name type="scientific">Sphingomonas lycopersici</name>
    <dbReference type="NCBI Taxonomy" id="2951807"/>
    <lineage>
        <taxon>Bacteria</taxon>
        <taxon>Pseudomonadati</taxon>
        <taxon>Pseudomonadota</taxon>
        <taxon>Alphaproteobacteria</taxon>
        <taxon>Sphingomonadales</taxon>
        <taxon>Sphingomonadaceae</taxon>
        <taxon>Sphingomonas</taxon>
    </lineage>
</organism>
<keyword evidence="3" id="KW-1003">Cell membrane</keyword>
<dbReference type="EMBL" id="JANFAV010000008">
    <property type="protein sequence ID" value="MCW6535639.1"/>
    <property type="molecule type" value="Genomic_DNA"/>
</dbReference>
<evidence type="ECO:0000313" key="15">
    <source>
        <dbReference type="EMBL" id="MCW6535639.1"/>
    </source>
</evidence>
<keyword evidence="6" id="KW-1133">Transmembrane helix</keyword>
<keyword evidence="7" id="KW-0472">Membrane</keyword>
<dbReference type="GO" id="GO:0003755">
    <property type="term" value="F:peptidyl-prolyl cis-trans isomerase activity"/>
    <property type="evidence" value="ECO:0007669"/>
    <property type="project" value="InterPro"/>
</dbReference>
<protein>
    <recommendedName>
        <fullName evidence="2">Parvulin-like PPIase</fullName>
    </recommendedName>
    <alternativeName>
        <fullName evidence="9">Peptidyl-prolyl cis-trans isomerase plp</fullName>
    </alternativeName>
    <alternativeName>
        <fullName evidence="12">Periplasmic chaperone PpiD</fullName>
    </alternativeName>
    <alternativeName>
        <fullName evidence="13">Periplasmic folding chaperone</fullName>
    </alternativeName>
    <alternativeName>
        <fullName evidence="10">Rotamase plp</fullName>
    </alternativeName>
</protein>
<dbReference type="Pfam" id="PF13624">
    <property type="entry name" value="SurA_N_3"/>
    <property type="match status" value="1"/>
</dbReference>
<dbReference type="GO" id="GO:0005886">
    <property type="term" value="C:plasma membrane"/>
    <property type="evidence" value="ECO:0007669"/>
    <property type="project" value="UniProtKB-SubCell"/>
</dbReference>
<evidence type="ECO:0000313" key="16">
    <source>
        <dbReference type="Proteomes" id="UP001165565"/>
    </source>
</evidence>
<name>A0AA42CQT4_9SPHN</name>
<dbReference type="Gene3D" id="1.10.4030.10">
    <property type="entry name" value="Porin chaperone SurA, peptide-binding domain"/>
    <property type="match status" value="1"/>
</dbReference>
<dbReference type="InterPro" id="IPR000297">
    <property type="entry name" value="PPIase_PpiC"/>
</dbReference>
<comment type="caution">
    <text evidence="15">The sequence shown here is derived from an EMBL/GenBank/DDBJ whole genome shotgun (WGS) entry which is preliminary data.</text>
</comment>
<evidence type="ECO:0000256" key="1">
    <source>
        <dbReference type="ARBA" id="ARBA00004382"/>
    </source>
</evidence>
<dbReference type="InterPro" id="IPR027304">
    <property type="entry name" value="Trigger_fact/SurA_dom_sf"/>
</dbReference>
<evidence type="ECO:0000256" key="7">
    <source>
        <dbReference type="ARBA" id="ARBA00023136"/>
    </source>
</evidence>
<gene>
    <name evidence="15" type="ORF">NEE01_12705</name>
</gene>
<reference evidence="15" key="1">
    <citation type="submission" date="2022-06" db="EMBL/GenBank/DDBJ databases">
        <title>Sphingomonas sp. nov. isolated from rhizosphere soil of tomato.</title>
        <authorList>
            <person name="Dong H."/>
            <person name="Gao R."/>
        </authorList>
    </citation>
    <scope>NUCLEOTIDE SEQUENCE</scope>
    <source>
        <strain evidence="15">MMSM24</strain>
    </source>
</reference>
<accession>A0AA42CQT4</accession>
<dbReference type="SUPFAM" id="SSF54534">
    <property type="entry name" value="FKBP-like"/>
    <property type="match status" value="1"/>
</dbReference>
<evidence type="ECO:0000256" key="8">
    <source>
        <dbReference type="ARBA" id="ARBA00023186"/>
    </source>
</evidence>
<proteinExistence type="inferred from homology"/>
<sequence>MLGFFRRIINSKAGLVITFLTLGVIAIAFAAGDVTGLASGSGGMTKTTVARVGRVAIGEAHLKQRVGDQLNQLRQENPTVDMPAFVAGGGVEGVLDQLLTGIALEQFGQDQGMAVSRALVGSELQGIPALQGPSGKFDQKIYERVLQQRRMTDAQVQGEIAQQAMARFLLAPTIGAAQMPASFSLPYASLLLERRSGQIALLPAAAMPTGPAPTDAELQAFYKNNAARYTVPERRVIRYARVTPDSLKAQIQPSEAEIAAAYNKDRAKYAAKEKRTITQVVVLDQKAAEALAAKVKGGAPIADAARSAGLEPRTINTVEKSAYAAQTSPAAADAVFGAAKGATVGPAKGAVGFVVARVDAVEQVAAKSLAEAREEIAKALTQQKTVAALGAVHDKLDDAIANNANFAELVGDNKLTAQSIPALTATGLNPDDPASKPDPALAEIIKAAFAAEEGDAPVMVQTAPDGSFALVALDRIVHAAPRPLAQVREAVVKDVQADRARKAARAAAAAALAKVQKGTPLAQALNEAGAKGAKIQPIGALRGQLASNPRGVDPALAMLFSLPGGGARMLEAPGGAGWLIVKLDTIVAGDAASMPPLLASTRRDLGRLVGREYAEQFTNAVKAEVKVTRNAAELARIKADLSGKDASNQ</sequence>
<dbReference type="SUPFAM" id="SSF109998">
    <property type="entry name" value="Triger factor/SurA peptide-binding domain-like"/>
    <property type="match status" value="1"/>
</dbReference>
<dbReference type="Gene3D" id="3.10.50.40">
    <property type="match status" value="1"/>
</dbReference>
<keyword evidence="4" id="KW-0997">Cell inner membrane</keyword>
<dbReference type="AlphaFoldDB" id="A0AA42CQT4"/>
<evidence type="ECO:0000256" key="3">
    <source>
        <dbReference type="ARBA" id="ARBA00022475"/>
    </source>
</evidence>
<dbReference type="InterPro" id="IPR052029">
    <property type="entry name" value="PpiD_chaperone"/>
</dbReference>
<evidence type="ECO:0000256" key="11">
    <source>
        <dbReference type="ARBA" id="ARBA00038408"/>
    </source>
</evidence>
<comment type="subcellular location">
    <subcellularLocation>
        <location evidence="1">Cell inner membrane</location>
        <topology evidence="1">Single-pass type II membrane protein</topology>
        <orientation evidence="1">Periplasmic side</orientation>
    </subcellularLocation>
</comment>
<comment type="similarity">
    <text evidence="11">Belongs to the PpiD chaperone family.</text>
</comment>
<evidence type="ECO:0000256" key="5">
    <source>
        <dbReference type="ARBA" id="ARBA00022692"/>
    </source>
</evidence>
<evidence type="ECO:0000256" key="4">
    <source>
        <dbReference type="ARBA" id="ARBA00022519"/>
    </source>
</evidence>
<dbReference type="PANTHER" id="PTHR47529">
    <property type="entry name" value="PEPTIDYL-PROLYL CIS-TRANS ISOMERASE D"/>
    <property type="match status" value="1"/>
</dbReference>
<keyword evidence="5" id="KW-0812">Transmembrane</keyword>
<evidence type="ECO:0000256" key="9">
    <source>
        <dbReference type="ARBA" id="ARBA00030642"/>
    </source>
</evidence>
<evidence type="ECO:0000256" key="10">
    <source>
        <dbReference type="ARBA" id="ARBA00031484"/>
    </source>
</evidence>
<dbReference type="PANTHER" id="PTHR47529:SF1">
    <property type="entry name" value="PERIPLASMIC CHAPERONE PPID"/>
    <property type="match status" value="1"/>
</dbReference>
<keyword evidence="16" id="KW-1185">Reference proteome</keyword>
<dbReference type="InterPro" id="IPR046357">
    <property type="entry name" value="PPIase_dom_sf"/>
</dbReference>
<evidence type="ECO:0000256" key="6">
    <source>
        <dbReference type="ARBA" id="ARBA00022989"/>
    </source>
</evidence>
<evidence type="ECO:0000256" key="2">
    <source>
        <dbReference type="ARBA" id="ARBA00018370"/>
    </source>
</evidence>
<evidence type="ECO:0000256" key="13">
    <source>
        <dbReference type="ARBA" id="ARBA00042775"/>
    </source>
</evidence>
<dbReference type="RefSeq" id="WP_265269187.1">
    <property type="nucleotide sequence ID" value="NZ_JANFAV010000008.1"/>
</dbReference>
<dbReference type="Pfam" id="PF13145">
    <property type="entry name" value="Rotamase_2"/>
    <property type="match status" value="1"/>
</dbReference>